<sequence length="420" mass="44964">MKFCPFCGTRQAAASAAAAAASARPSQAAQPAASAPPAGRPQPVGKQSAAHAQPSEPPSQPSQPQFRQTVPPASKPAAEEPVVMTPEQIAAAKARLDKLRGAQTAGSAPPGRATGGQQGKPPLREPIGWSTWLLVAMILAVIWYLAKPASKDDILDKHADKVLALIGECKLDAARAEVTAMRADKASDLQIRKANDAIHSAALNCERNRQRTKAWTDLKPALESALQTGAVERADARLAAFTKKWGADDETRDWDKRIDLKKAERLLDDADGCLKISNSACLEAKLVAAEKLNRSEVADRIHALREALSKLLESTVLEQKAPPALSNEPPRAAPAPQVLSTAPQVPQAAQQARKILADAERELSQGNYKGAMDKAEICATMIDVGNRECVGLKQRAERLNRDMLRCVASGADWINDKCHN</sequence>
<comment type="caution">
    <text evidence="3">The sequence shown here is derived from an EMBL/GenBank/DDBJ whole genome shotgun (WGS) entry which is preliminary data.</text>
</comment>
<feature type="region of interest" description="Disordered" evidence="1">
    <location>
        <begin position="321"/>
        <end position="344"/>
    </location>
</feature>
<evidence type="ECO:0000256" key="2">
    <source>
        <dbReference type="SAM" id="SignalP"/>
    </source>
</evidence>
<evidence type="ECO:0000313" key="4">
    <source>
        <dbReference type="Proteomes" id="UP000450676"/>
    </source>
</evidence>
<keyword evidence="4" id="KW-1185">Reference proteome</keyword>
<feature type="chain" id="PRO_5031063230" evidence="2">
    <location>
        <begin position="29"/>
        <end position="420"/>
    </location>
</feature>
<feature type="signal peptide" evidence="2">
    <location>
        <begin position="1"/>
        <end position="28"/>
    </location>
</feature>
<proteinExistence type="predicted"/>
<evidence type="ECO:0000256" key="1">
    <source>
        <dbReference type="SAM" id="MobiDB-lite"/>
    </source>
</evidence>
<dbReference type="RefSeq" id="WP_161073335.1">
    <property type="nucleotide sequence ID" value="NZ_WWCU01000019.1"/>
</dbReference>
<protein>
    <submittedName>
        <fullName evidence="3">Uncharacterized protein</fullName>
    </submittedName>
</protein>
<feature type="compositionally biased region" description="Low complexity" evidence="1">
    <location>
        <begin position="17"/>
        <end position="54"/>
    </location>
</feature>
<dbReference type="Proteomes" id="UP000450676">
    <property type="component" value="Unassembled WGS sequence"/>
</dbReference>
<evidence type="ECO:0000313" key="3">
    <source>
        <dbReference type="EMBL" id="MYN09023.1"/>
    </source>
</evidence>
<name>A0A7X4HE08_9BURK</name>
<dbReference type="AlphaFoldDB" id="A0A7X4HE08"/>
<keyword evidence="2" id="KW-0732">Signal</keyword>
<feature type="region of interest" description="Disordered" evidence="1">
    <location>
        <begin position="17"/>
        <end position="83"/>
    </location>
</feature>
<accession>A0A7X4HE08</accession>
<dbReference type="EMBL" id="WWCU01000019">
    <property type="protein sequence ID" value="MYN09023.1"/>
    <property type="molecule type" value="Genomic_DNA"/>
</dbReference>
<organism evidence="3 4">
    <name type="scientific">Pseudoduganella aquatica</name>
    <dbReference type="NCBI Taxonomy" id="2660641"/>
    <lineage>
        <taxon>Bacteria</taxon>
        <taxon>Pseudomonadati</taxon>
        <taxon>Pseudomonadota</taxon>
        <taxon>Betaproteobacteria</taxon>
        <taxon>Burkholderiales</taxon>
        <taxon>Oxalobacteraceae</taxon>
        <taxon>Telluria group</taxon>
        <taxon>Pseudoduganella</taxon>
    </lineage>
</organism>
<feature type="region of interest" description="Disordered" evidence="1">
    <location>
        <begin position="100"/>
        <end position="123"/>
    </location>
</feature>
<reference evidence="3 4" key="1">
    <citation type="submission" date="2019-12" db="EMBL/GenBank/DDBJ databases">
        <title>Novel species isolated from a subtropical stream in China.</title>
        <authorList>
            <person name="Lu H."/>
        </authorList>
    </citation>
    <scope>NUCLEOTIDE SEQUENCE [LARGE SCALE GENOMIC DNA]</scope>
    <source>
        <strain evidence="3 4">FT127W</strain>
    </source>
</reference>
<gene>
    <name evidence="3" type="ORF">GTP77_16990</name>
</gene>